<dbReference type="AlphaFoldDB" id="A0A7V6ZE12"/>
<comment type="similarity">
    <text evidence="4">Belongs to the FliW family.</text>
</comment>
<dbReference type="Pfam" id="PF02623">
    <property type="entry name" value="FliW"/>
    <property type="match status" value="1"/>
</dbReference>
<keyword evidence="5" id="KW-0966">Cell projection</keyword>
<evidence type="ECO:0000256" key="3">
    <source>
        <dbReference type="ARBA" id="ARBA00022845"/>
    </source>
</evidence>
<keyword evidence="5" id="KW-0282">Flagellum</keyword>
<dbReference type="SUPFAM" id="SSF141457">
    <property type="entry name" value="BH3618-like"/>
    <property type="match status" value="1"/>
</dbReference>
<dbReference type="RefSeq" id="WP_273002667.1">
    <property type="nucleotide sequence ID" value="NZ_DURU01000074.1"/>
</dbReference>
<dbReference type="GO" id="GO:0006417">
    <property type="term" value="P:regulation of translation"/>
    <property type="evidence" value="ECO:0007669"/>
    <property type="project" value="UniProtKB-KW"/>
</dbReference>
<protein>
    <recommendedName>
        <fullName evidence="4">Flagellar assembly factor FliW</fullName>
    </recommendedName>
</protein>
<dbReference type="InterPro" id="IPR024046">
    <property type="entry name" value="Flagellar_assmbl_FliW_dom_sf"/>
</dbReference>
<keyword evidence="3 4" id="KW-0810">Translation regulation</keyword>
<dbReference type="PANTHER" id="PTHR39190">
    <property type="entry name" value="FLAGELLAR ASSEMBLY FACTOR FLIW"/>
    <property type="match status" value="1"/>
</dbReference>
<sequence>MTKLQTPRFGPLEFQEVDVIFFPKGIPGFEDHRKWILVGDDENPIKWLQSLDDEDVALPVLPPSLVSSDYDPQLLEADVRELKATAKDLHLFVVVSVPEDAPWDATVNLRAPIIINSNERLGKQVISQREDYEIKHHLFDEITRDKIKSAFLEAGSQAPTEGGAS</sequence>
<dbReference type="NCBIfam" id="NF009793">
    <property type="entry name" value="PRK13285.1-1"/>
    <property type="match status" value="1"/>
</dbReference>
<accession>A0A7V6ZE12</accession>
<evidence type="ECO:0000256" key="2">
    <source>
        <dbReference type="ARBA" id="ARBA00022795"/>
    </source>
</evidence>
<name>A0A7V6ZE12_9BACT</name>
<evidence type="ECO:0000313" key="6">
    <source>
        <dbReference type="Proteomes" id="UP000525027"/>
    </source>
</evidence>
<keyword evidence="4" id="KW-0143">Chaperone</keyword>
<proteinExistence type="inferred from homology"/>
<dbReference type="GO" id="GO:0005737">
    <property type="term" value="C:cytoplasm"/>
    <property type="evidence" value="ECO:0007669"/>
    <property type="project" value="UniProtKB-SubCell"/>
</dbReference>
<keyword evidence="2 4" id="KW-1005">Bacterial flagellum biogenesis</keyword>
<dbReference type="PANTHER" id="PTHR39190:SF1">
    <property type="entry name" value="FLAGELLAR ASSEMBLY FACTOR FLIW"/>
    <property type="match status" value="1"/>
</dbReference>
<comment type="subunit">
    <text evidence="4">Interacts with translational regulator CsrA and flagellin(s).</text>
</comment>
<gene>
    <name evidence="4" type="primary">fliW</name>
    <name evidence="5" type="ORF">GX397_04130</name>
</gene>
<comment type="caution">
    <text evidence="5">The sequence shown here is derived from an EMBL/GenBank/DDBJ whole genome shotgun (WGS) entry which is preliminary data.</text>
</comment>
<dbReference type="GO" id="GO:0044780">
    <property type="term" value="P:bacterial-type flagellum assembly"/>
    <property type="evidence" value="ECO:0007669"/>
    <property type="project" value="UniProtKB-UniRule"/>
</dbReference>
<organism evidence="5 6">
    <name type="scientific">Acetomicrobium hydrogeniformans</name>
    <dbReference type="NCBI Taxonomy" id="649746"/>
    <lineage>
        <taxon>Bacteria</taxon>
        <taxon>Thermotogati</taxon>
        <taxon>Synergistota</taxon>
        <taxon>Synergistia</taxon>
        <taxon>Synergistales</taxon>
        <taxon>Acetomicrobiaceae</taxon>
        <taxon>Acetomicrobium</taxon>
    </lineage>
</organism>
<keyword evidence="1 4" id="KW-0963">Cytoplasm</keyword>
<evidence type="ECO:0000256" key="4">
    <source>
        <dbReference type="HAMAP-Rule" id="MF_01185"/>
    </source>
</evidence>
<dbReference type="HAMAP" id="MF_01185">
    <property type="entry name" value="FliW"/>
    <property type="match status" value="1"/>
</dbReference>
<dbReference type="InterPro" id="IPR003775">
    <property type="entry name" value="Flagellar_assembly_factor_FliW"/>
</dbReference>
<comment type="function">
    <text evidence="4">Acts as an anti-CsrA protein, binds CsrA and prevents it from repressing translation of its target genes, one of which is flagellin. Binds to flagellin and participates in the assembly of the flagellum.</text>
</comment>
<dbReference type="Proteomes" id="UP000525027">
    <property type="component" value="Unassembled WGS sequence"/>
</dbReference>
<evidence type="ECO:0000256" key="1">
    <source>
        <dbReference type="ARBA" id="ARBA00022490"/>
    </source>
</evidence>
<dbReference type="Gene3D" id="2.30.290.10">
    <property type="entry name" value="BH3618-like"/>
    <property type="match status" value="1"/>
</dbReference>
<keyword evidence="5" id="KW-0969">Cilium</keyword>
<comment type="subcellular location">
    <subcellularLocation>
        <location evidence="4">Cytoplasm</location>
    </subcellularLocation>
</comment>
<evidence type="ECO:0000313" key="5">
    <source>
        <dbReference type="EMBL" id="HHZ04240.1"/>
    </source>
</evidence>
<reference evidence="5 6" key="1">
    <citation type="journal article" date="2020" name="Biotechnol. Biofuels">
        <title>New insights from the biogas microbiome by comprehensive genome-resolved metagenomics of nearly 1600 species originating from multiple anaerobic digesters.</title>
        <authorList>
            <person name="Campanaro S."/>
            <person name="Treu L."/>
            <person name="Rodriguez-R L.M."/>
            <person name="Kovalovszki A."/>
            <person name="Ziels R.M."/>
            <person name="Maus I."/>
            <person name="Zhu X."/>
            <person name="Kougias P.G."/>
            <person name="Basile A."/>
            <person name="Luo G."/>
            <person name="Schluter A."/>
            <person name="Konstantinidis K.T."/>
            <person name="Angelidaki I."/>
        </authorList>
    </citation>
    <scope>NUCLEOTIDE SEQUENCE [LARGE SCALE GENOMIC DNA]</scope>
    <source>
        <strain evidence="5">AS25fmACSIPFO_94</strain>
    </source>
</reference>
<dbReference type="EMBL" id="DURU01000074">
    <property type="protein sequence ID" value="HHZ04240.1"/>
    <property type="molecule type" value="Genomic_DNA"/>
</dbReference>